<dbReference type="AlphaFoldDB" id="A0A2N1NQ46"/>
<proteinExistence type="predicted"/>
<reference evidence="2 3" key="1">
    <citation type="submission" date="2016-04" db="EMBL/GenBank/DDBJ databases">
        <title>Genome analyses suggest a sexual origin of heterokaryosis in a supposedly ancient asexual fungus.</title>
        <authorList>
            <person name="Ropars J."/>
            <person name="Sedzielewska K."/>
            <person name="Noel J."/>
            <person name="Charron P."/>
            <person name="Farinelli L."/>
            <person name="Marton T."/>
            <person name="Kruger M."/>
            <person name="Pelin A."/>
            <person name="Brachmann A."/>
            <person name="Corradi N."/>
        </authorList>
    </citation>
    <scope>NUCLEOTIDE SEQUENCE [LARGE SCALE GENOMIC DNA]</scope>
    <source>
        <strain evidence="2 3">C2</strain>
    </source>
</reference>
<reference evidence="2 3" key="2">
    <citation type="submission" date="2017-10" db="EMBL/GenBank/DDBJ databases">
        <title>Extensive intraspecific genome diversity in a model arbuscular mycorrhizal fungus.</title>
        <authorList>
            <person name="Chen E.C.H."/>
            <person name="Morin E."/>
            <person name="Baudet D."/>
            <person name="Noel J."/>
            <person name="Ndikumana S."/>
            <person name="Charron P."/>
            <person name="St-Onge C."/>
            <person name="Giorgi J."/>
            <person name="Grigoriev I.V."/>
            <person name="Roux C."/>
            <person name="Martin F.M."/>
            <person name="Corradi N."/>
        </authorList>
    </citation>
    <scope>NUCLEOTIDE SEQUENCE [LARGE SCALE GENOMIC DNA]</scope>
    <source>
        <strain evidence="2 3">C2</strain>
    </source>
</reference>
<protein>
    <submittedName>
        <fullName evidence="2">Uncharacterized protein</fullName>
    </submittedName>
</protein>
<name>A0A2N1NQ46_9GLOM</name>
<evidence type="ECO:0000313" key="3">
    <source>
        <dbReference type="Proteomes" id="UP000233469"/>
    </source>
</evidence>
<keyword evidence="1" id="KW-1133">Transmembrane helix</keyword>
<keyword evidence="1" id="KW-0472">Membrane</keyword>
<organism evidence="2 3">
    <name type="scientific">Rhizophagus irregularis</name>
    <dbReference type="NCBI Taxonomy" id="588596"/>
    <lineage>
        <taxon>Eukaryota</taxon>
        <taxon>Fungi</taxon>
        <taxon>Fungi incertae sedis</taxon>
        <taxon>Mucoromycota</taxon>
        <taxon>Glomeromycotina</taxon>
        <taxon>Glomeromycetes</taxon>
        <taxon>Glomerales</taxon>
        <taxon>Glomeraceae</taxon>
        <taxon>Rhizophagus</taxon>
    </lineage>
</organism>
<feature type="transmembrane region" description="Helical" evidence="1">
    <location>
        <begin position="58"/>
        <end position="76"/>
    </location>
</feature>
<comment type="caution">
    <text evidence="2">The sequence shown here is derived from an EMBL/GenBank/DDBJ whole genome shotgun (WGS) entry which is preliminary data.</text>
</comment>
<dbReference type="EMBL" id="LLXL01000210">
    <property type="protein sequence ID" value="PKK75984.1"/>
    <property type="molecule type" value="Genomic_DNA"/>
</dbReference>
<dbReference type="Proteomes" id="UP000233469">
    <property type="component" value="Unassembled WGS sequence"/>
</dbReference>
<feature type="non-terminal residue" evidence="2">
    <location>
        <position position="82"/>
    </location>
</feature>
<accession>A0A2N1NQ46</accession>
<evidence type="ECO:0000256" key="1">
    <source>
        <dbReference type="SAM" id="Phobius"/>
    </source>
</evidence>
<evidence type="ECO:0000313" key="2">
    <source>
        <dbReference type="EMBL" id="PKK75984.1"/>
    </source>
</evidence>
<gene>
    <name evidence="2" type="ORF">RhiirC2_735396</name>
</gene>
<sequence length="82" mass="9538">MALLGCFNAAAKIPKQYIGDDVLNHLLIASIILGFIHLSFEVRQLIYKPERWMKDIGNWFDACVYIFPIYTSIMWLQTNDND</sequence>
<keyword evidence="1" id="KW-0812">Transmembrane</keyword>
<feature type="transmembrane region" description="Helical" evidence="1">
    <location>
        <begin position="27"/>
        <end position="46"/>
    </location>
</feature>